<evidence type="ECO:0000256" key="3">
    <source>
        <dbReference type="ARBA" id="ARBA00013194"/>
    </source>
</evidence>
<comment type="catalytic activity">
    <reaction evidence="1 6">
        <text>[protein]-peptidylproline (omega=180) = [protein]-peptidylproline (omega=0)</text>
        <dbReference type="Rhea" id="RHEA:16237"/>
        <dbReference type="Rhea" id="RHEA-COMP:10747"/>
        <dbReference type="Rhea" id="RHEA-COMP:10748"/>
        <dbReference type="ChEBI" id="CHEBI:83833"/>
        <dbReference type="ChEBI" id="CHEBI:83834"/>
        <dbReference type="EC" id="5.2.1.8"/>
    </reaction>
</comment>
<dbReference type="PANTHER" id="PTHR45625:SF4">
    <property type="entry name" value="PEPTIDYLPROLYL ISOMERASE DOMAIN AND WD REPEAT-CONTAINING PROTEIN 1"/>
    <property type="match status" value="1"/>
</dbReference>
<dbReference type="PROSITE" id="PS00170">
    <property type="entry name" value="CSA_PPIASE_1"/>
    <property type="match status" value="1"/>
</dbReference>
<keyword evidence="4 6" id="KW-0697">Rotamase</keyword>
<name>A0A1M6J156_9FLAO</name>
<dbReference type="PROSITE" id="PS50072">
    <property type="entry name" value="CSA_PPIASE_2"/>
    <property type="match status" value="1"/>
</dbReference>
<dbReference type="PROSITE" id="PS50059">
    <property type="entry name" value="FKBP_PPIASE"/>
    <property type="match status" value="1"/>
</dbReference>
<dbReference type="EMBL" id="FQYU01000004">
    <property type="protein sequence ID" value="SHJ40420.1"/>
    <property type="molecule type" value="Genomic_DNA"/>
</dbReference>
<dbReference type="Proteomes" id="UP000184543">
    <property type="component" value="Unassembled WGS sequence"/>
</dbReference>
<dbReference type="OrthoDB" id="9807797at2"/>
<feature type="domain" description="PPIase FKBP-type" evidence="7">
    <location>
        <begin position="265"/>
        <end position="370"/>
    </location>
</feature>
<gene>
    <name evidence="9" type="ORF">SAMN04488513_104201</name>
</gene>
<feature type="domain" description="PPIase cyclophilin-type" evidence="8">
    <location>
        <begin position="38"/>
        <end position="194"/>
    </location>
</feature>
<evidence type="ECO:0000256" key="6">
    <source>
        <dbReference type="PROSITE-ProRule" id="PRU00277"/>
    </source>
</evidence>
<evidence type="ECO:0000259" key="7">
    <source>
        <dbReference type="PROSITE" id="PS50059"/>
    </source>
</evidence>
<sequence length="373" mass="40765">MKKIYLALLGLGTVLAGCKSQYSELGDGLFADIQTTKGDIIVKLEYEKTPVTVANFVSLAEGENPFVTDSLKGKRYYDGVIFHRVIKDFMIQGGDPTGTGRGNPGYKFKDEIHDSLVHDKKGILSMANSGPATNGSQFFITHKATPFLNGRHAVFGEVVEGLDVVDSIANVETSQDPGAKDRPVTDVVMNRVEIVRNGKEAKKFDAVQVMSDYFAEEEAKIAAFEKMKGDFVKVLSAEKEEAEELPSGLKMKTLKEGEGPKPKVGQRVLVRYAGYLEDGSLFDSNYEEVASKYNKYDERRKLGGGYEPIPMTYSPDAGLIAGFKEGLLNMKVGDKKRIFIPSHLGYGPQGTGPIPPNADLVFDLEITGIVEGE</sequence>
<evidence type="ECO:0000256" key="4">
    <source>
        <dbReference type="ARBA" id="ARBA00023110"/>
    </source>
</evidence>
<dbReference type="Pfam" id="PF00254">
    <property type="entry name" value="FKBP_C"/>
    <property type="match status" value="1"/>
</dbReference>
<dbReference type="InterPro" id="IPR029000">
    <property type="entry name" value="Cyclophilin-like_dom_sf"/>
</dbReference>
<evidence type="ECO:0000256" key="5">
    <source>
        <dbReference type="ARBA" id="ARBA00023235"/>
    </source>
</evidence>
<dbReference type="GO" id="GO:0006457">
    <property type="term" value="P:protein folding"/>
    <property type="evidence" value="ECO:0007669"/>
    <property type="project" value="InterPro"/>
</dbReference>
<dbReference type="STRING" id="192903.SAMN04488513_104201"/>
<dbReference type="InterPro" id="IPR020892">
    <property type="entry name" value="Cyclophilin-type_PPIase_CS"/>
</dbReference>
<dbReference type="SUPFAM" id="SSF54534">
    <property type="entry name" value="FKBP-like"/>
    <property type="match status" value="1"/>
</dbReference>
<organism evidence="9 10">
    <name type="scientific">Pseudozobellia thermophila</name>
    <dbReference type="NCBI Taxonomy" id="192903"/>
    <lineage>
        <taxon>Bacteria</taxon>
        <taxon>Pseudomonadati</taxon>
        <taxon>Bacteroidota</taxon>
        <taxon>Flavobacteriia</taxon>
        <taxon>Flavobacteriales</taxon>
        <taxon>Flavobacteriaceae</taxon>
        <taxon>Pseudozobellia</taxon>
    </lineage>
</organism>
<dbReference type="PANTHER" id="PTHR45625">
    <property type="entry name" value="PEPTIDYL-PROLYL CIS-TRANS ISOMERASE-RELATED"/>
    <property type="match status" value="1"/>
</dbReference>
<evidence type="ECO:0000313" key="9">
    <source>
        <dbReference type="EMBL" id="SHJ40420.1"/>
    </source>
</evidence>
<evidence type="ECO:0000259" key="8">
    <source>
        <dbReference type="PROSITE" id="PS50072"/>
    </source>
</evidence>
<evidence type="ECO:0000256" key="1">
    <source>
        <dbReference type="ARBA" id="ARBA00000971"/>
    </source>
</evidence>
<dbReference type="Pfam" id="PF00160">
    <property type="entry name" value="Pro_isomerase"/>
    <property type="match status" value="1"/>
</dbReference>
<dbReference type="AlphaFoldDB" id="A0A1M6J156"/>
<dbReference type="EC" id="5.2.1.8" evidence="3 6"/>
<dbReference type="PROSITE" id="PS51257">
    <property type="entry name" value="PROKAR_LIPOPROTEIN"/>
    <property type="match status" value="1"/>
</dbReference>
<dbReference type="GO" id="GO:0003755">
    <property type="term" value="F:peptidyl-prolyl cis-trans isomerase activity"/>
    <property type="evidence" value="ECO:0007669"/>
    <property type="project" value="UniProtKB-KW"/>
</dbReference>
<comment type="similarity">
    <text evidence="2">Belongs to the cyclophilin-type PPIase family.</text>
</comment>
<keyword evidence="5 6" id="KW-0413">Isomerase</keyword>
<evidence type="ECO:0000313" key="10">
    <source>
        <dbReference type="Proteomes" id="UP000184543"/>
    </source>
</evidence>
<dbReference type="PRINTS" id="PR00153">
    <property type="entry name" value="CSAPPISMRASE"/>
</dbReference>
<dbReference type="SUPFAM" id="SSF50891">
    <property type="entry name" value="Cyclophilin-like"/>
    <property type="match status" value="1"/>
</dbReference>
<dbReference type="RefSeq" id="WP_072994232.1">
    <property type="nucleotide sequence ID" value="NZ_FQYU01000004.1"/>
</dbReference>
<accession>A0A1M6J156</accession>
<dbReference type="InterPro" id="IPR002130">
    <property type="entry name" value="Cyclophilin-type_PPIase_dom"/>
</dbReference>
<evidence type="ECO:0000256" key="2">
    <source>
        <dbReference type="ARBA" id="ARBA00007365"/>
    </source>
</evidence>
<dbReference type="CDD" id="cd00317">
    <property type="entry name" value="cyclophilin"/>
    <property type="match status" value="1"/>
</dbReference>
<reference evidence="10" key="1">
    <citation type="submission" date="2016-11" db="EMBL/GenBank/DDBJ databases">
        <authorList>
            <person name="Varghese N."/>
            <person name="Submissions S."/>
        </authorList>
    </citation>
    <scope>NUCLEOTIDE SEQUENCE [LARGE SCALE GENOMIC DNA]</scope>
    <source>
        <strain evidence="10">DSM 19858</strain>
    </source>
</reference>
<protein>
    <recommendedName>
        <fullName evidence="3 6">peptidylprolyl isomerase</fullName>
        <ecNumber evidence="3 6">5.2.1.8</ecNumber>
    </recommendedName>
</protein>
<proteinExistence type="inferred from homology"/>
<dbReference type="Gene3D" id="2.40.100.10">
    <property type="entry name" value="Cyclophilin-like"/>
    <property type="match status" value="1"/>
</dbReference>
<dbReference type="InterPro" id="IPR044666">
    <property type="entry name" value="Cyclophilin_A-like"/>
</dbReference>
<keyword evidence="10" id="KW-1185">Reference proteome</keyword>
<dbReference type="InterPro" id="IPR001179">
    <property type="entry name" value="PPIase_FKBP_dom"/>
</dbReference>
<dbReference type="Gene3D" id="3.10.50.40">
    <property type="match status" value="1"/>
</dbReference>
<dbReference type="InterPro" id="IPR046357">
    <property type="entry name" value="PPIase_dom_sf"/>
</dbReference>